<feature type="region of interest" description="Disordered" evidence="1">
    <location>
        <begin position="445"/>
        <end position="465"/>
    </location>
</feature>
<reference evidence="3 4" key="1">
    <citation type="submission" date="2015-01" db="EMBL/GenBank/DDBJ databases">
        <title>The Genome Sequence of Exophiala mesophila CBS40295.</title>
        <authorList>
            <consortium name="The Broad Institute Genomics Platform"/>
            <person name="Cuomo C."/>
            <person name="de Hoog S."/>
            <person name="Gorbushina A."/>
            <person name="Stielow B."/>
            <person name="Teixiera M."/>
            <person name="Abouelleil A."/>
            <person name="Chapman S.B."/>
            <person name="Priest M."/>
            <person name="Young S.K."/>
            <person name="Wortman J."/>
            <person name="Nusbaum C."/>
            <person name="Birren B."/>
        </authorList>
    </citation>
    <scope>NUCLEOTIDE SEQUENCE [LARGE SCALE GENOMIC DNA]</scope>
    <source>
        <strain evidence="3 4">CBS 40295</strain>
    </source>
</reference>
<dbReference type="SUPFAM" id="SSF117281">
    <property type="entry name" value="Kelch motif"/>
    <property type="match status" value="1"/>
</dbReference>
<feature type="compositionally biased region" description="Basic and acidic residues" evidence="1">
    <location>
        <begin position="448"/>
        <end position="465"/>
    </location>
</feature>
<dbReference type="InterPro" id="IPR025183">
    <property type="entry name" value="DUF4110"/>
</dbReference>
<dbReference type="OMA" id="PSPRVGC"/>
<feature type="compositionally biased region" description="Basic and acidic residues" evidence="1">
    <location>
        <begin position="607"/>
        <end position="616"/>
    </location>
</feature>
<dbReference type="Proteomes" id="UP000054302">
    <property type="component" value="Unassembled WGS sequence"/>
</dbReference>
<organism evidence="3 4">
    <name type="scientific">Exophiala mesophila</name>
    <name type="common">Black yeast-like fungus</name>
    <dbReference type="NCBI Taxonomy" id="212818"/>
    <lineage>
        <taxon>Eukaryota</taxon>
        <taxon>Fungi</taxon>
        <taxon>Dikarya</taxon>
        <taxon>Ascomycota</taxon>
        <taxon>Pezizomycotina</taxon>
        <taxon>Eurotiomycetes</taxon>
        <taxon>Chaetothyriomycetidae</taxon>
        <taxon>Chaetothyriales</taxon>
        <taxon>Herpotrichiellaceae</taxon>
        <taxon>Exophiala</taxon>
    </lineage>
</organism>
<feature type="compositionally biased region" description="Pro residues" evidence="1">
    <location>
        <begin position="310"/>
        <end position="319"/>
    </location>
</feature>
<feature type="region of interest" description="Disordered" evidence="1">
    <location>
        <begin position="597"/>
        <end position="616"/>
    </location>
</feature>
<dbReference type="RefSeq" id="XP_016226712.1">
    <property type="nucleotide sequence ID" value="XM_016367194.1"/>
</dbReference>
<dbReference type="OrthoDB" id="4447at2759"/>
<sequence length="725" mass="79714">MAGKKKAKSAEHKAQKAAKQSKKTAKGEKKTKAKVAAVNDDSDADDVDLDAVLAAYAEEQAKFLKITETACGPPSARSSSTLVASPSNRNELFIFGGEYHDGSSASFYNDLFVYQIDKGEWRQVVSGNTPLPRSGHACCRGGNTGGIYICGGEFSSPKQNQFYHYHDFWHLDPDTREWTKIEPKGKGKNPPARSGHRMTYFKNYIILFGGFQDTSQQTKYLNDTWIFDCKENVWHEMKLAPAAQKPDPRSSFSLLPHESGAVLCGGYSRVKATANTNKQGKGGAAAAGAAVRNILKPMVHQDTWFLRINIPPPESPSGTPPTIRWERRKRPANTPNPPRAGATMAYHKGRGVMFGGVHDVEDSEEGIDSEFFNELYIWNIDRNRFFPLTLRRPKQGAAGGGGAGGGSKKQSQAGGRARDRGKADEEELLRNLAALQTKGSISAADEIQLDRDAGDEQRQVEEDEPSKRELIVRFEMPHNRFNAQLTVQDDVLYIYGGTLEKRDIEITFTDLYSIDLGKLDGVREQFYIEPINWNVTTTQDSDEEMDDDDDDDDDDDEDEDNSDEDMDEKDAINSDKMYVDTPPSSVAGSTTAAAGASAMVVETEPETSAKQDSRPFPRAFESLREFYARTSEDWQRLVMETPIAARSGGVGLSSGADQSVKEIRKMAFDMAEERWWDCREEVRVLEDEQEAAGIGEVVNMADRGEAAGGAGTAGGGGGGGGGRRR</sequence>
<feature type="region of interest" description="Disordered" evidence="1">
    <location>
        <begin position="705"/>
        <end position="725"/>
    </location>
</feature>
<dbReference type="STRING" id="212818.A0A0D2A844"/>
<dbReference type="PANTHER" id="PTHR46063">
    <property type="entry name" value="KELCH DOMAIN-CONTAINING PROTEIN"/>
    <property type="match status" value="1"/>
</dbReference>
<feature type="compositionally biased region" description="Basic residues" evidence="1">
    <location>
        <begin position="15"/>
        <end position="24"/>
    </location>
</feature>
<dbReference type="EMBL" id="KN847521">
    <property type="protein sequence ID" value="KIV95138.1"/>
    <property type="molecule type" value="Genomic_DNA"/>
</dbReference>
<feature type="region of interest" description="Disordered" evidence="1">
    <location>
        <begin position="310"/>
        <end position="344"/>
    </location>
</feature>
<accession>A0A0D2A844</accession>
<keyword evidence="4" id="KW-1185">Reference proteome</keyword>
<dbReference type="InterPro" id="IPR015915">
    <property type="entry name" value="Kelch-typ_b-propeller"/>
</dbReference>
<dbReference type="SUPFAM" id="SSF50965">
    <property type="entry name" value="Galactose oxidase, central domain"/>
    <property type="match status" value="1"/>
</dbReference>
<name>A0A0D2A844_EXOME</name>
<dbReference type="HOGENOM" id="CLU_008722_0_0_1"/>
<protein>
    <recommendedName>
        <fullName evidence="2">DUF4110 domain-containing protein</fullName>
    </recommendedName>
</protein>
<dbReference type="Gene3D" id="2.120.10.80">
    <property type="entry name" value="Kelch-type beta propeller"/>
    <property type="match status" value="2"/>
</dbReference>
<dbReference type="AlphaFoldDB" id="A0A0D2A844"/>
<feature type="compositionally biased region" description="Acidic residues" evidence="1">
    <location>
        <begin position="540"/>
        <end position="568"/>
    </location>
</feature>
<evidence type="ECO:0000313" key="4">
    <source>
        <dbReference type="Proteomes" id="UP000054302"/>
    </source>
</evidence>
<feature type="region of interest" description="Disordered" evidence="1">
    <location>
        <begin position="1"/>
        <end position="37"/>
    </location>
</feature>
<dbReference type="Pfam" id="PF13422">
    <property type="entry name" value="DUF4110"/>
    <property type="match status" value="1"/>
</dbReference>
<feature type="region of interest" description="Disordered" evidence="1">
    <location>
        <begin position="534"/>
        <end position="591"/>
    </location>
</feature>
<dbReference type="InterPro" id="IPR052588">
    <property type="entry name" value="Kelch_domain_protein"/>
</dbReference>
<dbReference type="Pfam" id="PF24681">
    <property type="entry name" value="Kelch_KLHDC2_KLHL20_DRC7"/>
    <property type="match status" value="1"/>
</dbReference>
<dbReference type="VEuPathDB" id="FungiDB:PV10_02823"/>
<feature type="compositionally biased region" description="Gly residues" evidence="1">
    <location>
        <begin position="706"/>
        <end position="725"/>
    </location>
</feature>
<feature type="compositionally biased region" description="Gly residues" evidence="1">
    <location>
        <begin position="397"/>
        <end position="407"/>
    </location>
</feature>
<feature type="domain" description="DUF4110" evidence="2">
    <location>
        <begin position="610"/>
        <end position="705"/>
    </location>
</feature>
<dbReference type="InterPro" id="IPR011043">
    <property type="entry name" value="Gal_Oxase/kelch_b-propeller"/>
</dbReference>
<gene>
    <name evidence="3" type="ORF">PV10_02823</name>
</gene>
<proteinExistence type="predicted"/>
<dbReference type="PANTHER" id="PTHR46063:SF1">
    <property type="entry name" value="KELCH DOMAIN-CONTAINING PROTEIN 4"/>
    <property type="match status" value="1"/>
</dbReference>
<evidence type="ECO:0000256" key="1">
    <source>
        <dbReference type="SAM" id="MobiDB-lite"/>
    </source>
</evidence>
<evidence type="ECO:0000313" key="3">
    <source>
        <dbReference type="EMBL" id="KIV95138.1"/>
    </source>
</evidence>
<dbReference type="GeneID" id="27320668"/>
<evidence type="ECO:0000259" key="2">
    <source>
        <dbReference type="Pfam" id="PF13422"/>
    </source>
</evidence>
<feature type="region of interest" description="Disordered" evidence="1">
    <location>
        <begin position="395"/>
        <end position="423"/>
    </location>
</feature>